<sequence>MASPLPHHRDALTQLSCDPVMAALIRDYGDLPVLTPVTDPFARLIRSVVGQQLSVKAARSIYARLEERLGEVNAANLLAASPDDLRALGLSWAKVASVQDIARAAAEGQVDFAGLAAHSDEQLLAELLPLRGVGRWTAEMFMMFALAHPDVFSFGDLALRKGLERHYPGQDHAAVVQGWSPYRTLAARYLWADQNANPGI</sequence>
<dbReference type="RefSeq" id="WP_189642067.1">
    <property type="nucleotide sequence ID" value="NZ_BNAL01000003.1"/>
</dbReference>
<name>A0ABQ3JYH0_9DEIO</name>
<gene>
    <name evidence="6" type="ORF">GCM10017783_04760</name>
</gene>
<evidence type="ECO:0000313" key="6">
    <source>
        <dbReference type="EMBL" id="GHF95895.1"/>
    </source>
</evidence>
<dbReference type="CDD" id="cd00056">
    <property type="entry name" value="ENDO3c"/>
    <property type="match status" value="1"/>
</dbReference>
<comment type="catalytic activity">
    <reaction evidence="1">
        <text>Hydrolysis of alkylated DNA, releasing 3-methyladenine, 3-methylguanine, 7-methylguanine and 7-methyladenine.</text>
        <dbReference type="EC" id="3.2.2.21"/>
    </reaction>
</comment>
<dbReference type="GO" id="GO:0016798">
    <property type="term" value="F:hydrolase activity, acting on glycosyl bonds"/>
    <property type="evidence" value="ECO:0007669"/>
    <property type="project" value="UniProtKB-KW"/>
</dbReference>
<dbReference type="InterPro" id="IPR051912">
    <property type="entry name" value="Alkylbase_DNA_Glycosylase/TA"/>
</dbReference>
<dbReference type="InterPro" id="IPR011257">
    <property type="entry name" value="DNA_glycosylase"/>
</dbReference>
<organism evidence="6 7">
    <name type="scientific">Deinococcus piscis</name>
    <dbReference type="NCBI Taxonomy" id="394230"/>
    <lineage>
        <taxon>Bacteria</taxon>
        <taxon>Thermotogati</taxon>
        <taxon>Deinococcota</taxon>
        <taxon>Deinococci</taxon>
        <taxon>Deinococcales</taxon>
        <taxon>Deinococcaceae</taxon>
        <taxon>Deinococcus</taxon>
    </lineage>
</organism>
<dbReference type="SMART" id="SM00478">
    <property type="entry name" value="ENDO3c"/>
    <property type="match status" value="1"/>
</dbReference>
<dbReference type="InterPro" id="IPR003265">
    <property type="entry name" value="HhH-GPD_domain"/>
</dbReference>
<keyword evidence="6" id="KW-0326">Glycosidase</keyword>
<evidence type="ECO:0000256" key="4">
    <source>
        <dbReference type="ARBA" id="ARBA00023204"/>
    </source>
</evidence>
<keyword evidence="7" id="KW-1185">Reference proteome</keyword>
<evidence type="ECO:0000259" key="5">
    <source>
        <dbReference type="SMART" id="SM00478"/>
    </source>
</evidence>
<accession>A0ABQ3JYH0</accession>
<reference evidence="7" key="1">
    <citation type="journal article" date="2019" name="Int. J. Syst. Evol. Microbiol.">
        <title>The Global Catalogue of Microorganisms (GCM) 10K type strain sequencing project: providing services to taxonomists for standard genome sequencing and annotation.</title>
        <authorList>
            <consortium name="The Broad Institute Genomics Platform"/>
            <consortium name="The Broad Institute Genome Sequencing Center for Infectious Disease"/>
            <person name="Wu L."/>
            <person name="Ma J."/>
        </authorList>
    </citation>
    <scope>NUCLEOTIDE SEQUENCE [LARGE SCALE GENOMIC DNA]</scope>
    <source>
        <strain evidence="7">CGMCC 1.18439</strain>
    </source>
</reference>
<dbReference type="Proteomes" id="UP000632154">
    <property type="component" value="Unassembled WGS sequence"/>
</dbReference>
<dbReference type="EMBL" id="BNAL01000003">
    <property type="protein sequence ID" value="GHF95895.1"/>
    <property type="molecule type" value="Genomic_DNA"/>
</dbReference>
<dbReference type="EC" id="3.2.2.21" evidence="2"/>
<keyword evidence="6" id="KW-0378">Hydrolase</keyword>
<comment type="caution">
    <text evidence="6">The sequence shown here is derived from an EMBL/GenBank/DDBJ whole genome shotgun (WGS) entry which is preliminary data.</text>
</comment>
<evidence type="ECO:0000313" key="7">
    <source>
        <dbReference type="Proteomes" id="UP000632154"/>
    </source>
</evidence>
<proteinExistence type="predicted"/>
<dbReference type="Pfam" id="PF00730">
    <property type="entry name" value="HhH-GPD"/>
    <property type="match status" value="1"/>
</dbReference>
<dbReference type="PANTHER" id="PTHR43003">
    <property type="entry name" value="DNA-3-METHYLADENINE GLYCOSYLASE"/>
    <property type="match status" value="1"/>
</dbReference>
<keyword evidence="3" id="KW-0227">DNA damage</keyword>
<dbReference type="SUPFAM" id="SSF48150">
    <property type="entry name" value="DNA-glycosylase"/>
    <property type="match status" value="1"/>
</dbReference>
<feature type="domain" description="HhH-GPD" evidence="5">
    <location>
        <begin position="49"/>
        <end position="195"/>
    </location>
</feature>
<dbReference type="Gene3D" id="1.10.1670.40">
    <property type="match status" value="1"/>
</dbReference>
<keyword evidence="4" id="KW-0234">DNA repair</keyword>
<protein>
    <recommendedName>
        <fullName evidence="2">DNA-3-methyladenine glycosylase II</fullName>
        <ecNumber evidence="2">3.2.2.21</ecNumber>
    </recommendedName>
</protein>
<dbReference type="Gene3D" id="1.10.340.30">
    <property type="entry name" value="Hypothetical protein, domain 2"/>
    <property type="match status" value="1"/>
</dbReference>
<dbReference type="PANTHER" id="PTHR43003:SF5">
    <property type="entry name" value="DNA-3-METHYLADENINE GLYCOSYLASE"/>
    <property type="match status" value="1"/>
</dbReference>
<evidence type="ECO:0000256" key="3">
    <source>
        <dbReference type="ARBA" id="ARBA00022763"/>
    </source>
</evidence>
<evidence type="ECO:0000256" key="1">
    <source>
        <dbReference type="ARBA" id="ARBA00000086"/>
    </source>
</evidence>
<evidence type="ECO:0000256" key="2">
    <source>
        <dbReference type="ARBA" id="ARBA00012000"/>
    </source>
</evidence>